<keyword evidence="1" id="KW-0732">Signal</keyword>
<dbReference type="STRING" id="7398.A0A1B0A7U4"/>
<dbReference type="GO" id="GO:0005615">
    <property type="term" value="C:extracellular space"/>
    <property type="evidence" value="ECO:0007669"/>
    <property type="project" value="TreeGrafter"/>
</dbReference>
<evidence type="ECO:0008006" key="4">
    <source>
        <dbReference type="Google" id="ProtNLM"/>
    </source>
</evidence>
<feature type="signal peptide" evidence="1">
    <location>
        <begin position="1"/>
        <end position="27"/>
    </location>
</feature>
<dbReference type="InterPro" id="IPR017850">
    <property type="entry name" value="Alkaline_phosphatase_core_sf"/>
</dbReference>
<sequence>MLYKNVKWMPQLLVVFGLLCTIHSGYCFETSTEYHGINDTQREFVNEFVSKRYSKENDNPEYFINTSQCHIPYVDPLSPEVLKFYRPEYTTGCRKEQSLIKILYNNQANRYVLNINMEGARQYSPSKDFSIQKNAVECCYEEIVRDGTGAEADNKFITAELICKPKQVGGYDQCNFIWKKFHKQHYKTAYAEDNVFLSTFNYASPGFEKQPTDYYFRPMALAIEKTLNQTLRHGLIYCVGNRQYAEYVYDSGLRFAKRFKYQAHFGIFWTNSFSHNHYSLPATMDSTTLKYLRDMERVGYFDNAIVFFLSDHGKLFHPLDKLPEAFLEDRLPTFFISIPKWFHYTYPELIKNLERNCERLTSPYDIYMTMQHLLKINEPKFGIQAATGCTRCQSLFEEIPENRTCVEAGIPASWCSCVPLKNN</sequence>
<dbReference type="EnsemblMetazoa" id="GPAI036954-RA">
    <property type="protein sequence ID" value="GPAI036954-PA"/>
    <property type="gene ID" value="GPAI036954"/>
</dbReference>
<dbReference type="Pfam" id="PF02995">
    <property type="entry name" value="DUF229"/>
    <property type="match status" value="1"/>
</dbReference>
<dbReference type="VEuPathDB" id="VectorBase:GPAI036954"/>
<dbReference type="PANTHER" id="PTHR10974">
    <property type="entry name" value="FI08016P-RELATED"/>
    <property type="match status" value="1"/>
</dbReference>
<name>A0A1B0A7U4_GLOPL</name>
<dbReference type="SUPFAM" id="SSF53649">
    <property type="entry name" value="Alkaline phosphatase-like"/>
    <property type="match status" value="1"/>
</dbReference>
<organism evidence="2 3">
    <name type="scientific">Glossina pallidipes</name>
    <name type="common">Tsetse fly</name>
    <dbReference type="NCBI Taxonomy" id="7398"/>
    <lineage>
        <taxon>Eukaryota</taxon>
        <taxon>Metazoa</taxon>
        <taxon>Ecdysozoa</taxon>
        <taxon>Arthropoda</taxon>
        <taxon>Hexapoda</taxon>
        <taxon>Insecta</taxon>
        <taxon>Pterygota</taxon>
        <taxon>Neoptera</taxon>
        <taxon>Endopterygota</taxon>
        <taxon>Diptera</taxon>
        <taxon>Brachycera</taxon>
        <taxon>Muscomorpha</taxon>
        <taxon>Hippoboscoidea</taxon>
        <taxon>Glossinidae</taxon>
        <taxon>Glossina</taxon>
    </lineage>
</organism>
<feature type="chain" id="PRO_5008403575" description="Sulfatase N-terminal domain-containing protein" evidence="1">
    <location>
        <begin position="28"/>
        <end position="423"/>
    </location>
</feature>
<accession>A0A1B0A7U4</accession>
<dbReference type="CDD" id="cd16021">
    <property type="entry name" value="ALP_like"/>
    <property type="match status" value="1"/>
</dbReference>
<reference evidence="3" key="1">
    <citation type="submission" date="2014-03" db="EMBL/GenBank/DDBJ databases">
        <authorList>
            <person name="Aksoy S."/>
            <person name="Warren W."/>
            <person name="Wilson R.K."/>
        </authorList>
    </citation>
    <scope>NUCLEOTIDE SEQUENCE [LARGE SCALE GENOMIC DNA]</scope>
    <source>
        <strain evidence="3">IAEA</strain>
    </source>
</reference>
<dbReference type="Gene3D" id="3.40.720.10">
    <property type="entry name" value="Alkaline Phosphatase, subunit A"/>
    <property type="match status" value="1"/>
</dbReference>
<protein>
    <recommendedName>
        <fullName evidence="4">Sulfatase N-terminal domain-containing protein</fullName>
    </recommendedName>
</protein>
<evidence type="ECO:0000313" key="2">
    <source>
        <dbReference type="EnsemblMetazoa" id="GPAI036954-PA"/>
    </source>
</evidence>
<dbReference type="InterPro" id="IPR004245">
    <property type="entry name" value="DUF229"/>
</dbReference>
<dbReference type="FunFam" id="3.40.720.10:FF:000017">
    <property type="entry name" value="Predicted protein"/>
    <property type="match status" value="1"/>
</dbReference>
<proteinExistence type="predicted"/>
<dbReference type="PANTHER" id="PTHR10974:SF9">
    <property type="entry name" value="DUF229 DOMAIN CONTAINING PROTEIN-RELATED"/>
    <property type="match status" value="1"/>
</dbReference>
<evidence type="ECO:0000313" key="3">
    <source>
        <dbReference type="Proteomes" id="UP000092445"/>
    </source>
</evidence>
<evidence type="ECO:0000256" key="1">
    <source>
        <dbReference type="SAM" id="SignalP"/>
    </source>
</evidence>
<reference evidence="2" key="2">
    <citation type="submission" date="2020-05" db="UniProtKB">
        <authorList>
            <consortium name="EnsemblMetazoa"/>
        </authorList>
    </citation>
    <scope>IDENTIFICATION</scope>
    <source>
        <strain evidence="2">IAEA</strain>
    </source>
</reference>
<dbReference type="Proteomes" id="UP000092445">
    <property type="component" value="Unassembled WGS sequence"/>
</dbReference>
<keyword evidence="3" id="KW-1185">Reference proteome</keyword>
<dbReference type="AlphaFoldDB" id="A0A1B0A7U4"/>